<proteinExistence type="predicted"/>
<evidence type="ECO:0000313" key="2">
    <source>
        <dbReference type="EMBL" id="SKC35589.1"/>
    </source>
</evidence>
<dbReference type="Pfam" id="PF25355">
    <property type="entry name" value="DUF7882"/>
    <property type="match status" value="1"/>
</dbReference>
<accession>A0A1T5I8U2</accession>
<dbReference type="EMBL" id="FUZP01000001">
    <property type="protein sequence ID" value="SKC35589.1"/>
    <property type="molecule type" value="Genomic_DNA"/>
</dbReference>
<name>A0A1T5I8U2_9MICO</name>
<reference evidence="2 3" key="1">
    <citation type="submission" date="2017-02" db="EMBL/GenBank/DDBJ databases">
        <authorList>
            <person name="Peterson S.W."/>
        </authorList>
    </citation>
    <scope>NUCLEOTIDE SEQUENCE [LARGE SCALE GENOMIC DNA]</scope>
    <source>
        <strain evidence="2 3">VKM Ac-2059</strain>
    </source>
</reference>
<dbReference type="Proteomes" id="UP000190857">
    <property type="component" value="Unassembled WGS sequence"/>
</dbReference>
<evidence type="ECO:0000313" key="3">
    <source>
        <dbReference type="Proteomes" id="UP000190857"/>
    </source>
</evidence>
<dbReference type="AlphaFoldDB" id="A0A1T5I8U2"/>
<dbReference type="InterPro" id="IPR057204">
    <property type="entry name" value="DUF7882"/>
</dbReference>
<sequence length="101" mass="11243">MGKLIYGDGSTEIEFEDRLLAHLKVAIVTKLRRGETFTLSWDHGHDQGSGRSTIWLHPGIPLHFLFFGGREPVLNRAWAEAMLISASSTNGMQIMPEPPQA</sequence>
<gene>
    <name evidence="2" type="ORF">SAMN06309945_0088</name>
</gene>
<evidence type="ECO:0000259" key="1">
    <source>
        <dbReference type="Pfam" id="PF25355"/>
    </source>
</evidence>
<organism evidence="2 3">
    <name type="scientific">Okibacterium fritillariae</name>
    <dbReference type="NCBI Taxonomy" id="123320"/>
    <lineage>
        <taxon>Bacteria</taxon>
        <taxon>Bacillati</taxon>
        <taxon>Actinomycetota</taxon>
        <taxon>Actinomycetes</taxon>
        <taxon>Micrococcales</taxon>
        <taxon>Microbacteriaceae</taxon>
        <taxon>Okibacterium</taxon>
    </lineage>
</organism>
<keyword evidence="3" id="KW-1185">Reference proteome</keyword>
<dbReference type="OrthoDB" id="5123855at2"/>
<feature type="domain" description="DUF7882" evidence="1">
    <location>
        <begin position="1"/>
        <end position="97"/>
    </location>
</feature>
<dbReference type="RefSeq" id="WP_079726345.1">
    <property type="nucleotide sequence ID" value="NZ_FUZP01000001.1"/>
</dbReference>
<protein>
    <recommendedName>
        <fullName evidence="1">DUF7882 domain-containing protein</fullName>
    </recommendedName>
</protein>